<reference evidence="1" key="2">
    <citation type="submission" date="2013-10" db="EMBL/GenBank/DDBJ databases">
        <authorList>
            <person name="Aslett M."/>
        </authorList>
    </citation>
    <scope>NUCLEOTIDE SEQUENCE [LARGE SCALE GENOMIC DNA]</scope>
    <source>
        <strain evidence="1">Houghton</strain>
    </source>
</reference>
<sequence>MVRASKLCRSLLPMLTCAQRLHLTYVVMRLIALDLGAISLVREDMEPARHSVGDSLISLGHECLGGNGSCAKYEDFRAAIRELIDLVDKLKLPRRIYKEYDSLKYRKKMSTMMGTAGLALKSCLGVLDGLLQSSCGDSLEVPDAVFQQQVSVLEALYRVHASHIDKDRPLRKHILECQEQTGTHVLLDYQLAQNSYELIPKLRELQKQMREAVSSAGGLLLLQQPRRKSPSIVGAFSPCAFPSSLGYSVG</sequence>
<organism evidence="1 2">
    <name type="scientific">Eimeria necatrix</name>
    <dbReference type="NCBI Taxonomy" id="51315"/>
    <lineage>
        <taxon>Eukaryota</taxon>
        <taxon>Sar</taxon>
        <taxon>Alveolata</taxon>
        <taxon>Apicomplexa</taxon>
        <taxon>Conoidasida</taxon>
        <taxon>Coccidia</taxon>
        <taxon>Eucoccidiorida</taxon>
        <taxon>Eimeriorina</taxon>
        <taxon>Eimeriidae</taxon>
        <taxon>Eimeria</taxon>
    </lineage>
</organism>
<reference evidence="1" key="1">
    <citation type="submission" date="2013-10" db="EMBL/GenBank/DDBJ databases">
        <title>Genomic analysis of the causative agents of coccidiosis in chickens.</title>
        <authorList>
            <person name="Reid A.J."/>
            <person name="Blake D."/>
            <person name="Billington K."/>
            <person name="Browne H."/>
            <person name="Dunn M."/>
            <person name="Hung S."/>
            <person name="Kawahara F."/>
            <person name="Miranda-Saavedra D."/>
            <person name="Mourier T."/>
            <person name="Nagra H."/>
            <person name="Otto T.D."/>
            <person name="Rawlings N."/>
            <person name="Sanchez A."/>
            <person name="Sanders M."/>
            <person name="Subramaniam C."/>
            <person name="Tay Y."/>
            <person name="Dear P."/>
            <person name="Doerig C."/>
            <person name="Gruber A."/>
            <person name="Parkinson J."/>
            <person name="Shirley M."/>
            <person name="Wan K.L."/>
            <person name="Berriman M."/>
            <person name="Tomley F."/>
            <person name="Pain A."/>
        </authorList>
    </citation>
    <scope>NUCLEOTIDE SEQUENCE [LARGE SCALE GENOMIC DNA]</scope>
    <source>
        <strain evidence="1">Houghton</strain>
    </source>
</reference>
<dbReference type="OrthoDB" id="348183at2759"/>
<gene>
    <name evidence="1" type="ORF">ENH_00023270</name>
</gene>
<keyword evidence="2" id="KW-1185">Reference proteome</keyword>
<dbReference type="GeneID" id="25472497"/>
<accession>U6MJS4</accession>
<evidence type="ECO:0000313" key="1">
    <source>
        <dbReference type="EMBL" id="CDJ62699.1"/>
    </source>
</evidence>
<dbReference type="RefSeq" id="XP_013440061.1">
    <property type="nucleotide sequence ID" value="XM_013584607.1"/>
</dbReference>
<dbReference type="AlphaFoldDB" id="U6MJS4"/>
<protein>
    <submittedName>
        <fullName evidence="1">Uncharacterized protein</fullName>
    </submittedName>
</protein>
<proteinExistence type="predicted"/>
<name>U6MJS4_9EIME</name>
<evidence type="ECO:0000313" key="2">
    <source>
        <dbReference type="Proteomes" id="UP000030754"/>
    </source>
</evidence>
<dbReference type="EMBL" id="HG722558">
    <property type="protein sequence ID" value="CDJ62699.1"/>
    <property type="molecule type" value="Genomic_DNA"/>
</dbReference>
<dbReference type="VEuPathDB" id="ToxoDB:ENH_00023270"/>
<dbReference type="Proteomes" id="UP000030754">
    <property type="component" value="Unassembled WGS sequence"/>
</dbReference>